<accession>A0AAW0SMF5</accession>
<evidence type="ECO:0000313" key="3">
    <source>
        <dbReference type="Proteomes" id="UP001487740"/>
    </source>
</evidence>
<feature type="region of interest" description="Disordered" evidence="1">
    <location>
        <begin position="57"/>
        <end position="116"/>
    </location>
</feature>
<feature type="region of interest" description="Disordered" evidence="1">
    <location>
        <begin position="252"/>
        <end position="467"/>
    </location>
</feature>
<feature type="compositionally biased region" description="Low complexity" evidence="1">
    <location>
        <begin position="107"/>
        <end position="116"/>
    </location>
</feature>
<feature type="compositionally biased region" description="Basic and acidic residues" evidence="1">
    <location>
        <begin position="869"/>
        <end position="903"/>
    </location>
</feature>
<dbReference type="EMBL" id="JARAKH010000048">
    <property type="protein sequence ID" value="KAK8376328.1"/>
    <property type="molecule type" value="Genomic_DNA"/>
</dbReference>
<feature type="region of interest" description="Disordered" evidence="1">
    <location>
        <begin position="1020"/>
        <end position="1039"/>
    </location>
</feature>
<evidence type="ECO:0000313" key="2">
    <source>
        <dbReference type="EMBL" id="KAK8376328.1"/>
    </source>
</evidence>
<protein>
    <submittedName>
        <fullName evidence="2">Uncharacterized protein</fullName>
    </submittedName>
</protein>
<feature type="compositionally biased region" description="Basic and acidic residues" evidence="1">
    <location>
        <begin position="260"/>
        <end position="271"/>
    </location>
</feature>
<dbReference type="AlphaFoldDB" id="A0AAW0SMF5"/>
<name>A0AAW0SMF5_SCYPA</name>
<feature type="compositionally biased region" description="Low complexity" evidence="1">
    <location>
        <begin position="1020"/>
        <end position="1030"/>
    </location>
</feature>
<organism evidence="2 3">
    <name type="scientific">Scylla paramamosain</name>
    <name type="common">Mud crab</name>
    <dbReference type="NCBI Taxonomy" id="85552"/>
    <lineage>
        <taxon>Eukaryota</taxon>
        <taxon>Metazoa</taxon>
        <taxon>Ecdysozoa</taxon>
        <taxon>Arthropoda</taxon>
        <taxon>Crustacea</taxon>
        <taxon>Multicrustacea</taxon>
        <taxon>Malacostraca</taxon>
        <taxon>Eumalacostraca</taxon>
        <taxon>Eucarida</taxon>
        <taxon>Decapoda</taxon>
        <taxon>Pleocyemata</taxon>
        <taxon>Brachyura</taxon>
        <taxon>Eubrachyura</taxon>
        <taxon>Portunoidea</taxon>
        <taxon>Portunidae</taxon>
        <taxon>Portuninae</taxon>
        <taxon>Scylla</taxon>
    </lineage>
</organism>
<feature type="region of interest" description="Disordered" evidence="1">
    <location>
        <begin position="482"/>
        <end position="540"/>
    </location>
</feature>
<feature type="compositionally biased region" description="Basic and acidic residues" evidence="1">
    <location>
        <begin position="634"/>
        <end position="657"/>
    </location>
</feature>
<reference evidence="2 3" key="1">
    <citation type="submission" date="2023-03" db="EMBL/GenBank/DDBJ databases">
        <title>High-quality genome of Scylla paramamosain provides insights in environmental adaptation.</title>
        <authorList>
            <person name="Zhang L."/>
        </authorList>
    </citation>
    <scope>NUCLEOTIDE SEQUENCE [LARGE SCALE GENOMIC DNA]</scope>
    <source>
        <strain evidence="2">LZ_2023a</strain>
        <tissue evidence="2">Muscle</tissue>
    </source>
</reference>
<comment type="caution">
    <text evidence="2">The sequence shown here is derived from an EMBL/GenBank/DDBJ whole genome shotgun (WGS) entry which is preliminary data.</text>
</comment>
<feature type="compositionally biased region" description="Gly residues" evidence="1">
    <location>
        <begin position="273"/>
        <end position="284"/>
    </location>
</feature>
<proteinExistence type="predicted"/>
<feature type="compositionally biased region" description="Low complexity" evidence="1">
    <location>
        <begin position="210"/>
        <end position="222"/>
    </location>
</feature>
<evidence type="ECO:0000256" key="1">
    <source>
        <dbReference type="SAM" id="MobiDB-lite"/>
    </source>
</evidence>
<keyword evidence="3" id="KW-1185">Reference proteome</keyword>
<feature type="compositionally biased region" description="Polar residues" evidence="1">
    <location>
        <begin position="295"/>
        <end position="321"/>
    </location>
</feature>
<dbReference type="Proteomes" id="UP001487740">
    <property type="component" value="Unassembled WGS sequence"/>
</dbReference>
<sequence length="1129" mass="120660">MESNHEGDDQGINVLYSMMASPRGTLLSFMVSIASWVLLASWCIEFCLCLAPPATSAPSSPPAPPAASRPRPHPQALPWSASRHSQPVVSLPPAFNLRASPPPSPHPMFSQSSSSKPTVSQSVISQFTVSQLTSEQSLVSQSTSAPDLVSQSTSSQYTVSQSTNSQYLVSVSASPQSLLSQLTSSQDLVSQSNSHQPTVSQPSPHPPAPQSASPQPRRSLPLAGTSPPPSHLPQPSKQLYLHLQPNFFFTSSPKSLIGGGREEIGDGEKDTGTGNGGESNGGGGGEEEEEEGDWQTITGLQITSTTQPAAGPSPSTQSGMWSTDGARPIGEGKEAEGGGQESGREGGGEVGARRTEKSNRKLHAISSKGDKLSQSGGFTPAHPFSPTGESWPHAEGRTEHPQASTSGNPAVRGRRIGGKVRYSPPLLARGALDLTSGEQEQPVKQPPPARPPDTGSTLHGAAGGPAGLLNVNEMMVNSLRSLEQEYTTSEETRLFEGKSVSGKWDKQAVEEEEEEEEEGEGEEEGSLEEDSTSEPYSKFQILASRVKPEQLSHAHDLEVEKERQLIREALAVRDSLQGSSGGRPDPPLSTGPSRDLPLASSPWSLLHFPPTPTSTPQRIDTLPEPSPQHTTSIHNKEDPPKWKKTSRDQETLKEDPQKSPLVSTRQPGNESVVVSREDSATNTTNTAAMSDGGPGTPHHSALSKAASGVSSDAQDAPRSPREFMTQGSLYSPKMRRRGSERWGSRSLPAPPLNGSTSSHKWPVEKTSESESSGQRHLSLPPTHGKAQLTQHEERYTLPLAPPVPPRELRRGGGAPSASLAPSGEDITRGGKKRGKIIAPVERPEKNMVEGTPARKNGGGNLRPVIQRIKGGEKGRGRDREERRGASKITKDVAQDTDPSRGETNDDNNETTSQGVNFAEPGGVTRGSQPRRKRLFRRDAETTAQVSEGGRGAGEQEGHESQGQTRRKMRPPLAPRDAFQEHPHAAVEARLAAAHERATAPQPQFKTGIVDEVNKGPRPAAPRGMAAVAGPGDPPSRHHISQGAANTVGADYSYFPPGFATVDTSEGCQCWQTHDDSLTPEEECRCQGEHIVQLPRNLSTTMDRLSLNKMGLRSLGHRNLSIYSASIKDL</sequence>
<feature type="compositionally biased region" description="Acidic residues" evidence="1">
    <location>
        <begin position="510"/>
        <end position="532"/>
    </location>
</feature>
<feature type="compositionally biased region" description="Low complexity" evidence="1">
    <location>
        <begin position="182"/>
        <end position="202"/>
    </location>
</feature>
<feature type="compositionally biased region" description="Polar residues" evidence="1">
    <location>
        <begin position="660"/>
        <end position="669"/>
    </location>
</feature>
<feature type="compositionally biased region" description="Basic and acidic residues" evidence="1">
    <location>
        <begin position="330"/>
        <end position="359"/>
    </location>
</feature>
<gene>
    <name evidence="2" type="ORF">O3P69_009758</name>
</gene>
<feature type="region of interest" description="Disordered" evidence="1">
    <location>
        <begin position="570"/>
        <end position="975"/>
    </location>
</feature>
<feature type="region of interest" description="Disordered" evidence="1">
    <location>
        <begin position="182"/>
        <end position="236"/>
    </location>
</feature>